<dbReference type="PANTHER" id="PTHR46931:SF14">
    <property type="entry name" value="CRIB DOMAIN-CONTAINING PROTEIN RIC2"/>
    <property type="match status" value="1"/>
</dbReference>
<reference evidence="3" key="1">
    <citation type="journal article" date="2023" name="Nat. Commun.">
        <title>Diploid and tetraploid genomes of Acorus and the evolution of monocots.</title>
        <authorList>
            <person name="Ma L."/>
            <person name="Liu K.W."/>
            <person name="Li Z."/>
            <person name="Hsiao Y.Y."/>
            <person name="Qi Y."/>
            <person name="Fu T."/>
            <person name="Tang G.D."/>
            <person name="Zhang D."/>
            <person name="Sun W.H."/>
            <person name="Liu D.K."/>
            <person name="Li Y."/>
            <person name="Chen G.Z."/>
            <person name="Liu X.D."/>
            <person name="Liao X.Y."/>
            <person name="Jiang Y.T."/>
            <person name="Yu X."/>
            <person name="Hao Y."/>
            <person name="Huang J."/>
            <person name="Zhao X.W."/>
            <person name="Ke S."/>
            <person name="Chen Y.Y."/>
            <person name="Wu W.L."/>
            <person name="Hsu J.L."/>
            <person name="Lin Y.F."/>
            <person name="Huang M.D."/>
            <person name="Li C.Y."/>
            <person name="Huang L."/>
            <person name="Wang Z.W."/>
            <person name="Zhao X."/>
            <person name="Zhong W.Y."/>
            <person name="Peng D.H."/>
            <person name="Ahmad S."/>
            <person name="Lan S."/>
            <person name="Zhang J.S."/>
            <person name="Tsai W.C."/>
            <person name="Van de Peer Y."/>
            <person name="Liu Z.J."/>
        </authorList>
    </citation>
    <scope>NUCLEOTIDE SEQUENCE</scope>
    <source>
        <strain evidence="3">CP</strain>
    </source>
</reference>
<feature type="domain" description="CRIB" evidence="2">
    <location>
        <begin position="95"/>
        <end position="108"/>
    </location>
</feature>
<dbReference type="PANTHER" id="PTHR46931">
    <property type="entry name" value="CRIB DOMAIN-CONTAINING PROTEIN RIC2"/>
    <property type="match status" value="1"/>
</dbReference>
<dbReference type="EMBL" id="JAUJYO010000004">
    <property type="protein sequence ID" value="KAK1318232.1"/>
    <property type="molecule type" value="Genomic_DNA"/>
</dbReference>
<dbReference type="PROSITE" id="PS50108">
    <property type="entry name" value="CRIB"/>
    <property type="match status" value="1"/>
</dbReference>
<sequence>MRERMERLVVLPFSIGCVSQSSVSVVEAQPKGIQQESNPSSTSGDKCTTQAPKTKTSIGLLPMERLQRLIKSFKSLSHLFYNDDDDEDKDNEMEIGLPTDVLHIAHIGCDTPNALPSMINGWDFPITAPPPPPPPTDLPFLSLRQFELAMARQATISLPARRST</sequence>
<gene>
    <name evidence="3" type="ORF">QJS10_CPB04g01232</name>
</gene>
<evidence type="ECO:0000259" key="2">
    <source>
        <dbReference type="PROSITE" id="PS50108"/>
    </source>
</evidence>
<accession>A0AAV9F117</accession>
<evidence type="ECO:0000313" key="4">
    <source>
        <dbReference type="Proteomes" id="UP001180020"/>
    </source>
</evidence>
<dbReference type="InterPro" id="IPR044509">
    <property type="entry name" value="RIC2/4"/>
</dbReference>
<dbReference type="Proteomes" id="UP001180020">
    <property type="component" value="Unassembled WGS sequence"/>
</dbReference>
<comment type="caution">
    <text evidence="3">The sequence shown here is derived from an EMBL/GenBank/DDBJ whole genome shotgun (WGS) entry which is preliminary data.</text>
</comment>
<evidence type="ECO:0000313" key="3">
    <source>
        <dbReference type="EMBL" id="KAK1318232.1"/>
    </source>
</evidence>
<feature type="compositionally biased region" description="Polar residues" evidence="1">
    <location>
        <begin position="32"/>
        <end position="53"/>
    </location>
</feature>
<organism evidence="3 4">
    <name type="scientific">Acorus calamus</name>
    <name type="common">Sweet flag</name>
    <dbReference type="NCBI Taxonomy" id="4465"/>
    <lineage>
        <taxon>Eukaryota</taxon>
        <taxon>Viridiplantae</taxon>
        <taxon>Streptophyta</taxon>
        <taxon>Embryophyta</taxon>
        <taxon>Tracheophyta</taxon>
        <taxon>Spermatophyta</taxon>
        <taxon>Magnoliopsida</taxon>
        <taxon>Liliopsida</taxon>
        <taxon>Acoraceae</taxon>
        <taxon>Acorus</taxon>
    </lineage>
</organism>
<proteinExistence type="predicted"/>
<name>A0AAV9F117_ACOCL</name>
<dbReference type="InterPro" id="IPR000095">
    <property type="entry name" value="CRIB_dom"/>
</dbReference>
<evidence type="ECO:0000256" key="1">
    <source>
        <dbReference type="SAM" id="MobiDB-lite"/>
    </source>
</evidence>
<keyword evidence="4" id="KW-1185">Reference proteome</keyword>
<dbReference type="AlphaFoldDB" id="A0AAV9F117"/>
<protein>
    <recommendedName>
        <fullName evidence="2">CRIB domain-containing protein</fullName>
    </recommendedName>
</protein>
<feature type="region of interest" description="Disordered" evidence="1">
    <location>
        <begin position="29"/>
        <end position="53"/>
    </location>
</feature>
<reference evidence="3" key="2">
    <citation type="submission" date="2023-06" db="EMBL/GenBank/DDBJ databases">
        <authorList>
            <person name="Ma L."/>
            <person name="Liu K.-W."/>
            <person name="Li Z."/>
            <person name="Hsiao Y.-Y."/>
            <person name="Qi Y."/>
            <person name="Fu T."/>
            <person name="Tang G."/>
            <person name="Zhang D."/>
            <person name="Sun W.-H."/>
            <person name="Liu D.-K."/>
            <person name="Li Y."/>
            <person name="Chen G.-Z."/>
            <person name="Liu X.-D."/>
            <person name="Liao X.-Y."/>
            <person name="Jiang Y.-T."/>
            <person name="Yu X."/>
            <person name="Hao Y."/>
            <person name="Huang J."/>
            <person name="Zhao X.-W."/>
            <person name="Ke S."/>
            <person name="Chen Y.-Y."/>
            <person name="Wu W.-L."/>
            <person name="Hsu J.-L."/>
            <person name="Lin Y.-F."/>
            <person name="Huang M.-D."/>
            <person name="Li C.-Y."/>
            <person name="Huang L."/>
            <person name="Wang Z.-W."/>
            <person name="Zhao X."/>
            <person name="Zhong W.-Y."/>
            <person name="Peng D.-H."/>
            <person name="Ahmad S."/>
            <person name="Lan S."/>
            <person name="Zhang J.-S."/>
            <person name="Tsai W.-C."/>
            <person name="Van De Peer Y."/>
            <person name="Liu Z.-J."/>
        </authorList>
    </citation>
    <scope>NUCLEOTIDE SEQUENCE</scope>
    <source>
        <strain evidence="3">CP</strain>
        <tissue evidence="3">Leaves</tissue>
    </source>
</reference>